<name>A0ACB0KXI7_TRIPR</name>
<keyword evidence="2" id="KW-1185">Reference proteome</keyword>
<comment type="caution">
    <text evidence="1">The sequence shown here is derived from an EMBL/GenBank/DDBJ whole genome shotgun (WGS) entry which is preliminary data.</text>
</comment>
<gene>
    <name evidence="1" type="ORF">MILVUS5_LOCUS26525</name>
</gene>
<organism evidence="1 2">
    <name type="scientific">Trifolium pratense</name>
    <name type="common">Red clover</name>
    <dbReference type="NCBI Taxonomy" id="57577"/>
    <lineage>
        <taxon>Eukaryota</taxon>
        <taxon>Viridiplantae</taxon>
        <taxon>Streptophyta</taxon>
        <taxon>Embryophyta</taxon>
        <taxon>Tracheophyta</taxon>
        <taxon>Spermatophyta</taxon>
        <taxon>Magnoliopsida</taxon>
        <taxon>eudicotyledons</taxon>
        <taxon>Gunneridae</taxon>
        <taxon>Pentapetalae</taxon>
        <taxon>rosids</taxon>
        <taxon>fabids</taxon>
        <taxon>Fabales</taxon>
        <taxon>Fabaceae</taxon>
        <taxon>Papilionoideae</taxon>
        <taxon>50 kb inversion clade</taxon>
        <taxon>NPAAA clade</taxon>
        <taxon>Hologalegina</taxon>
        <taxon>IRL clade</taxon>
        <taxon>Trifolieae</taxon>
        <taxon>Trifolium</taxon>
    </lineage>
</organism>
<dbReference type="EMBL" id="CASHSV030000311">
    <property type="protein sequence ID" value="CAJ2660599.1"/>
    <property type="molecule type" value="Genomic_DNA"/>
</dbReference>
<sequence length="736" mass="85926">MMDFDASDKLKFLCEKSKPDNVPFTPSLSRISSFATCNCKHDAPVKLRDTTIMPVKRVFDNNNSLDISVKKSKVALAPDDDISLSPGELAKSYKKCERKRRFEEKRLKSINREIEECLKELANKKTQISCVRRIREIAERKEEELKALSQKIAECTMELETTKKELQSERKKLLQVISTRQKRNDCAQMKNFESMEKKFEGQVKELESKLKQCEGQVEELEQNEKHFKEWVKALESRDKQLEGRMMEFELMEEKLESRKKELESKEKLVEGRMVEFKLMEEELESRKKKLESKEKLVERREVKLKSKENQLESREEKIETKEKRIEDQEKELEFKKQDFERQSEELQSKENQFIGRVKEFESKKDKFKVNLGALWAELVFKQKQIYRRTSVIESKEKQLEGRVKEYQSKESEFEDQKKELEFKNKNLERHIKELESKLSKFDGQLKEPESRGKQYEALTKHIDEEKESGATLRLIVTEVGSSMDDQLSPSIGGVESLFNDIFFCLQISSDPSELVLDILQNPNTPLYKNGDKALIINDSHISLLELLMLISPTIKPCVRQEALKLALDLKANMKENTENSLAVVSFLLLLSVYGLLSYFNDDEVLELFTFVAQHKVALKMFQTLGFENKVYDFVETLIRRKQFVGAVRFSCAYNLAGKNQLVDMLREHIQNAKLICESSCEETNSIEIKDKARDEEIAGLRTVLQCISDNNIVESEDLLKKEIRRRILELKAQKGN</sequence>
<evidence type="ECO:0000313" key="2">
    <source>
        <dbReference type="Proteomes" id="UP001177021"/>
    </source>
</evidence>
<reference evidence="1" key="1">
    <citation type="submission" date="2023-10" db="EMBL/GenBank/DDBJ databases">
        <authorList>
            <person name="Rodriguez Cubillos JULIANA M."/>
            <person name="De Vega J."/>
        </authorList>
    </citation>
    <scope>NUCLEOTIDE SEQUENCE</scope>
</reference>
<accession>A0ACB0KXI7</accession>
<evidence type="ECO:0000313" key="1">
    <source>
        <dbReference type="EMBL" id="CAJ2660599.1"/>
    </source>
</evidence>
<protein>
    <submittedName>
        <fullName evidence="1">Uncharacterized protein</fullName>
    </submittedName>
</protein>
<proteinExistence type="predicted"/>
<dbReference type="Proteomes" id="UP001177021">
    <property type="component" value="Unassembled WGS sequence"/>
</dbReference>